<dbReference type="InterPro" id="IPR035892">
    <property type="entry name" value="C2_domain_sf"/>
</dbReference>
<dbReference type="PROSITE" id="PS50004">
    <property type="entry name" value="C2"/>
    <property type="match status" value="1"/>
</dbReference>
<dbReference type="PANTHER" id="PTHR10024">
    <property type="entry name" value="SYNAPTOTAGMIN"/>
    <property type="match status" value="1"/>
</dbReference>
<dbReference type="GO" id="GO:0005509">
    <property type="term" value="F:calcium ion binding"/>
    <property type="evidence" value="ECO:0007669"/>
    <property type="project" value="TreeGrafter"/>
</dbReference>
<dbReference type="GO" id="GO:0001786">
    <property type="term" value="F:phosphatidylserine binding"/>
    <property type="evidence" value="ECO:0007669"/>
    <property type="project" value="TreeGrafter"/>
</dbReference>
<evidence type="ECO:0000259" key="1">
    <source>
        <dbReference type="PROSITE" id="PS50004"/>
    </source>
</evidence>
<dbReference type="PRINTS" id="PR00360">
    <property type="entry name" value="C2DOMAIN"/>
</dbReference>
<dbReference type="InterPro" id="IPR000008">
    <property type="entry name" value="C2_dom"/>
</dbReference>
<dbReference type="GO" id="GO:0006906">
    <property type="term" value="P:vesicle fusion"/>
    <property type="evidence" value="ECO:0007669"/>
    <property type="project" value="TreeGrafter"/>
</dbReference>
<dbReference type="SUPFAM" id="SSF51713">
    <property type="entry name" value="tRNA-guanine transglycosylase"/>
    <property type="match status" value="1"/>
</dbReference>
<dbReference type="Proteomes" id="UP000079169">
    <property type="component" value="Unplaced"/>
</dbReference>
<dbReference type="Gene3D" id="2.60.40.150">
    <property type="entry name" value="C2 domain"/>
    <property type="match status" value="1"/>
</dbReference>
<dbReference type="GeneID" id="103505540"/>
<dbReference type="GO" id="GO:0070382">
    <property type="term" value="C:exocytic vesicle"/>
    <property type="evidence" value="ECO:0007669"/>
    <property type="project" value="TreeGrafter"/>
</dbReference>
<organism evidence="2 3">
    <name type="scientific">Diaphorina citri</name>
    <name type="common">Asian citrus psyllid</name>
    <dbReference type="NCBI Taxonomy" id="121845"/>
    <lineage>
        <taxon>Eukaryota</taxon>
        <taxon>Metazoa</taxon>
        <taxon>Ecdysozoa</taxon>
        <taxon>Arthropoda</taxon>
        <taxon>Hexapoda</taxon>
        <taxon>Insecta</taxon>
        <taxon>Pterygota</taxon>
        <taxon>Neoptera</taxon>
        <taxon>Paraneoptera</taxon>
        <taxon>Hemiptera</taxon>
        <taxon>Sternorrhyncha</taxon>
        <taxon>Psylloidea</taxon>
        <taxon>Psyllidae</taxon>
        <taxon>Diaphorininae</taxon>
        <taxon>Diaphorina</taxon>
    </lineage>
</organism>
<dbReference type="GO" id="GO:0005886">
    <property type="term" value="C:plasma membrane"/>
    <property type="evidence" value="ECO:0007669"/>
    <property type="project" value="TreeGrafter"/>
</dbReference>
<evidence type="ECO:0000313" key="3">
    <source>
        <dbReference type="RefSeq" id="XP_026676658.1"/>
    </source>
</evidence>
<dbReference type="AlphaFoldDB" id="A0A3Q0IPQ8"/>
<dbReference type="GO" id="GO:0098793">
    <property type="term" value="C:presynapse"/>
    <property type="evidence" value="ECO:0007669"/>
    <property type="project" value="GOC"/>
</dbReference>
<dbReference type="RefSeq" id="XP_026676658.1">
    <property type="nucleotide sequence ID" value="XM_026820857.1"/>
</dbReference>
<dbReference type="InterPro" id="IPR036511">
    <property type="entry name" value="TGT-like_sf"/>
</dbReference>
<dbReference type="GO" id="GO:0048791">
    <property type="term" value="P:calcium ion-regulated exocytosis of neurotransmitter"/>
    <property type="evidence" value="ECO:0007669"/>
    <property type="project" value="TreeGrafter"/>
</dbReference>
<dbReference type="GO" id="GO:0000149">
    <property type="term" value="F:SNARE binding"/>
    <property type="evidence" value="ECO:0007669"/>
    <property type="project" value="TreeGrafter"/>
</dbReference>
<protein>
    <submittedName>
        <fullName evidence="3">Synaptotagmin-11-like</fullName>
    </submittedName>
</protein>
<name>A0A3Q0IPQ8_DIACI</name>
<proteinExistence type="predicted"/>
<dbReference type="GO" id="GO:0006400">
    <property type="term" value="P:tRNA modification"/>
    <property type="evidence" value="ECO:0007669"/>
    <property type="project" value="InterPro"/>
</dbReference>
<reference evidence="3" key="1">
    <citation type="submission" date="2025-08" db="UniProtKB">
        <authorList>
            <consortium name="RefSeq"/>
        </authorList>
    </citation>
    <scope>IDENTIFICATION</scope>
</reference>
<dbReference type="KEGG" id="dci:103505540"/>
<dbReference type="SMART" id="SM00239">
    <property type="entry name" value="C2"/>
    <property type="match status" value="1"/>
</dbReference>
<dbReference type="GO" id="GO:0030424">
    <property type="term" value="C:axon"/>
    <property type="evidence" value="ECO:0007669"/>
    <property type="project" value="TreeGrafter"/>
</dbReference>
<sequence length="109" mass="12328">MDVTGLADPYVKVYLLYKGQRVAKKKTHVKKRTLNPVYNESFVFEVPADNLDSVSLELLLLDWDRVTKNEVNGTELMLTPEHSIQIQNTIGADIMMQLDDVCPSTMTGK</sequence>
<dbReference type="Pfam" id="PF00168">
    <property type="entry name" value="C2"/>
    <property type="match status" value="1"/>
</dbReference>
<dbReference type="GO" id="GO:0005544">
    <property type="term" value="F:calcium-dependent phospholipid binding"/>
    <property type="evidence" value="ECO:0007669"/>
    <property type="project" value="TreeGrafter"/>
</dbReference>
<dbReference type="GO" id="GO:0030276">
    <property type="term" value="F:clathrin binding"/>
    <property type="evidence" value="ECO:0007669"/>
    <property type="project" value="TreeGrafter"/>
</dbReference>
<dbReference type="PaxDb" id="121845-A0A3Q0IPQ8"/>
<feature type="domain" description="C2" evidence="1">
    <location>
        <begin position="1"/>
        <end position="94"/>
    </location>
</feature>
<dbReference type="STRING" id="121845.A0A3Q0IPQ8"/>
<keyword evidence="2" id="KW-1185">Reference proteome</keyword>
<accession>A0A3Q0IPQ8</accession>
<dbReference type="PANTHER" id="PTHR10024:SF369">
    <property type="entry name" value="FI18813P1"/>
    <property type="match status" value="1"/>
</dbReference>
<evidence type="ECO:0000313" key="2">
    <source>
        <dbReference type="Proteomes" id="UP000079169"/>
    </source>
</evidence>
<gene>
    <name evidence="3" type="primary">LOC103505540</name>
</gene>
<dbReference type="SUPFAM" id="SSF49562">
    <property type="entry name" value="C2 domain (Calcium/lipid-binding domain, CaLB)"/>
    <property type="match status" value="1"/>
</dbReference>